<accession>A0A853JC65</accession>
<keyword evidence="2" id="KW-0670">Pyruvate</keyword>
<keyword evidence="1" id="KW-0479">Metal-binding</keyword>
<dbReference type="RefSeq" id="WP_180678125.1">
    <property type="nucleotide sequence ID" value="NZ_JACCKA010000051.1"/>
</dbReference>
<comment type="caution">
    <text evidence="2">The sequence shown here is derived from an EMBL/GenBank/DDBJ whole genome shotgun (WGS) entry which is preliminary data.</text>
</comment>
<dbReference type="EMBL" id="JACCKA010000051">
    <property type="protein sequence ID" value="NZA26344.1"/>
    <property type="molecule type" value="Genomic_DNA"/>
</dbReference>
<dbReference type="GO" id="GO:0046872">
    <property type="term" value="F:metal ion binding"/>
    <property type="evidence" value="ECO:0007669"/>
    <property type="project" value="UniProtKB-KW"/>
</dbReference>
<dbReference type="InterPro" id="IPR039556">
    <property type="entry name" value="ICL/PEPM"/>
</dbReference>
<evidence type="ECO:0000313" key="2">
    <source>
        <dbReference type="EMBL" id="NZA26344.1"/>
    </source>
</evidence>
<proteinExistence type="predicted"/>
<organism evidence="2 3">
    <name type="scientific">Luteimonas salinisoli</name>
    <dbReference type="NCBI Taxonomy" id="2752307"/>
    <lineage>
        <taxon>Bacteria</taxon>
        <taxon>Pseudomonadati</taxon>
        <taxon>Pseudomonadota</taxon>
        <taxon>Gammaproteobacteria</taxon>
        <taxon>Lysobacterales</taxon>
        <taxon>Lysobacteraceae</taxon>
        <taxon>Luteimonas</taxon>
    </lineage>
</organism>
<dbReference type="Proteomes" id="UP000578091">
    <property type="component" value="Unassembled WGS sequence"/>
</dbReference>
<dbReference type="Pfam" id="PF13714">
    <property type="entry name" value="PEP_mutase"/>
    <property type="match status" value="1"/>
</dbReference>
<reference evidence="2 3" key="1">
    <citation type="submission" date="2020-07" db="EMBL/GenBank/DDBJ databases">
        <title>Luteimonas sp. SJ-92.</title>
        <authorList>
            <person name="Huang X.-X."/>
            <person name="Xu L."/>
            <person name="Sun J.-Q."/>
        </authorList>
    </citation>
    <scope>NUCLEOTIDE SEQUENCE [LARGE SCALE GENOMIC DNA]</scope>
    <source>
        <strain evidence="2 3">SJ-92</strain>
    </source>
</reference>
<dbReference type="SUPFAM" id="SSF51621">
    <property type="entry name" value="Phosphoenolpyruvate/pyruvate domain"/>
    <property type="match status" value="1"/>
</dbReference>
<dbReference type="PANTHER" id="PTHR42905:SF16">
    <property type="entry name" value="CARBOXYPHOSPHONOENOLPYRUVATE PHOSPHONOMUTASE-LIKE PROTEIN (AFU_ORTHOLOGUE AFUA_5G07230)"/>
    <property type="match status" value="1"/>
</dbReference>
<sequence>MNDSPFHVLHQGPEPLMLANAWDAGSARLVESLGARAIATTSAGMAWANGYPDGDLLPPDRLAAAVEAIARVVAVPLTVDMEGGYADDPAAVAATVARIAGAGAAGINLEDGLGTPERLAAKIEAVRARASRDGVAVFVNARTDVYLRGLASGPAAVEEVLRRAEGYRAAGADGLFVPGLVEAAAIATVAKGIAPLPLNLMLLPGLPPLDELRALGVRRLSAGAWIAEAAYDLAGKLARDVLTGTWDGRLFGAAGRHAAMNDLLANR</sequence>
<dbReference type="PANTHER" id="PTHR42905">
    <property type="entry name" value="PHOSPHOENOLPYRUVATE CARBOXYLASE"/>
    <property type="match status" value="1"/>
</dbReference>
<evidence type="ECO:0000256" key="1">
    <source>
        <dbReference type="ARBA" id="ARBA00022723"/>
    </source>
</evidence>
<keyword evidence="3" id="KW-1185">Reference proteome</keyword>
<keyword evidence="2" id="KW-0456">Lyase</keyword>
<dbReference type="CDD" id="cd00377">
    <property type="entry name" value="ICL_PEPM"/>
    <property type="match status" value="1"/>
</dbReference>
<evidence type="ECO:0000313" key="3">
    <source>
        <dbReference type="Proteomes" id="UP000578091"/>
    </source>
</evidence>
<dbReference type="AlphaFoldDB" id="A0A853JC65"/>
<dbReference type="InterPro" id="IPR015813">
    <property type="entry name" value="Pyrv/PenolPyrv_kinase-like_dom"/>
</dbReference>
<protein>
    <submittedName>
        <fullName evidence="2">Isocitrate lyase/phosphoenolpyruvate mutase family protein</fullName>
    </submittedName>
</protein>
<dbReference type="Gene3D" id="3.20.20.60">
    <property type="entry name" value="Phosphoenolpyruvate-binding domains"/>
    <property type="match status" value="1"/>
</dbReference>
<gene>
    <name evidence="2" type="ORF">H0E84_08095</name>
</gene>
<dbReference type="GO" id="GO:0016829">
    <property type="term" value="F:lyase activity"/>
    <property type="evidence" value="ECO:0007669"/>
    <property type="project" value="UniProtKB-KW"/>
</dbReference>
<dbReference type="InterPro" id="IPR040442">
    <property type="entry name" value="Pyrv_kinase-like_dom_sf"/>
</dbReference>
<name>A0A853JC65_9GAMM</name>